<evidence type="ECO:0000313" key="3">
    <source>
        <dbReference type="EMBL" id="HJB36685.1"/>
    </source>
</evidence>
<name>A0A9D2LWP8_9FIRM</name>
<dbReference type="GO" id="GO:0006310">
    <property type="term" value="P:DNA recombination"/>
    <property type="evidence" value="ECO:0007669"/>
    <property type="project" value="UniProtKB-KW"/>
</dbReference>
<dbReference type="SUPFAM" id="SSF56349">
    <property type="entry name" value="DNA breaking-rejoining enzymes"/>
    <property type="match status" value="1"/>
</dbReference>
<dbReference type="InterPro" id="IPR011010">
    <property type="entry name" value="DNA_brk_join_enz"/>
</dbReference>
<reference evidence="3" key="2">
    <citation type="submission" date="2021-04" db="EMBL/GenBank/DDBJ databases">
        <authorList>
            <person name="Gilroy R."/>
        </authorList>
    </citation>
    <scope>NUCLEOTIDE SEQUENCE</scope>
    <source>
        <strain evidence="3">ChiBcolR8-3208</strain>
    </source>
</reference>
<dbReference type="Gene3D" id="1.10.443.10">
    <property type="entry name" value="Intergrase catalytic core"/>
    <property type="match status" value="1"/>
</dbReference>
<dbReference type="InterPro" id="IPR002104">
    <property type="entry name" value="Integrase_catalytic"/>
</dbReference>
<evidence type="ECO:0000313" key="4">
    <source>
        <dbReference type="Proteomes" id="UP000824214"/>
    </source>
</evidence>
<organism evidence="3 4">
    <name type="scientific">Candidatus Acutalibacter ornithocaccae</name>
    <dbReference type="NCBI Taxonomy" id="2838416"/>
    <lineage>
        <taxon>Bacteria</taxon>
        <taxon>Bacillati</taxon>
        <taxon>Bacillota</taxon>
        <taxon>Clostridia</taxon>
        <taxon>Eubacteriales</taxon>
        <taxon>Acutalibacteraceae</taxon>
        <taxon>Acutalibacter</taxon>
    </lineage>
</organism>
<evidence type="ECO:0000259" key="2">
    <source>
        <dbReference type="PROSITE" id="PS51898"/>
    </source>
</evidence>
<dbReference type="GO" id="GO:0003677">
    <property type="term" value="F:DNA binding"/>
    <property type="evidence" value="ECO:0007669"/>
    <property type="project" value="InterPro"/>
</dbReference>
<proteinExistence type="predicted"/>
<protein>
    <submittedName>
        <fullName evidence="3">Tyrosine-type recombinase/integrase</fullName>
    </submittedName>
</protein>
<dbReference type="InterPro" id="IPR013762">
    <property type="entry name" value="Integrase-like_cat_sf"/>
</dbReference>
<gene>
    <name evidence="3" type="ORF">H9942_01285</name>
</gene>
<dbReference type="Proteomes" id="UP000824214">
    <property type="component" value="Unassembled WGS sequence"/>
</dbReference>
<dbReference type="Pfam" id="PF00589">
    <property type="entry name" value="Phage_integrase"/>
    <property type="match status" value="1"/>
</dbReference>
<keyword evidence="1" id="KW-0233">DNA recombination</keyword>
<dbReference type="AlphaFoldDB" id="A0A9D2LWP8"/>
<evidence type="ECO:0000256" key="1">
    <source>
        <dbReference type="ARBA" id="ARBA00023172"/>
    </source>
</evidence>
<accession>A0A9D2LWP8</accession>
<dbReference type="EMBL" id="DWXZ01000019">
    <property type="protein sequence ID" value="HJB36685.1"/>
    <property type="molecule type" value="Genomic_DNA"/>
</dbReference>
<dbReference type="GO" id="GO:0015074">
    <property type="term" value="P:DNA integration"/>
    <property type="evidence" value="ECO:0007669"/>
    <property type="project" value="InterPro"/>
</dbReference>
<reference evidence="3" key="1">
    <citation type="journal article" date="2021" name="PeerJ">
        <title>Extensive microbial diversity within the chicken gut microbiome revealed by metagenomics and culture.</title>
        <authorList>
            <person name="Gilroy R."/>
            <person name="Ravi A."/>
            <person name="Getino M."/>
            <person name="Pursley I."/>
            <person name="Horton D.L."/>
            <person name="Alikhan N.F."/>
            <person name="Baker D."/>
            <person name="Gharbi K."/>
            <person name="Hall N."/>
            <person name="Watson M."/>
            <person name="Adriaenssens E.M."/>
            <person name="Foster-Nyarko E."/>
            <person name="Jarju S."/>
            <person name="Secka A."/>
            <person name="Antonio M."/>
            <person name="Oren A."/>
            <person name="Chaudhuri R.R."/>
            <person name="La Ragione R."/>
            <person name="Hildebrand F."/>
            <person name="Pallen M.J."/>
        </authorList>
    </citation>
    <scope>NUCLEOTIDE SEQUENCE</scope>
    <source>
        <strain evidence="3">ChiBcolR8-3208</strain>
    </source>
</reference>
<sequence length="172" mass="19540">MRAEWIPGDVMGALLAAMMPANALALEASMATGLRIGDVLAITRQQCARGRFTVSEEKTGKHRRVYLPKKLQERMFAQAGRFFVFEHRLDEKKHRTRAAVYKDLRRVAALYRLEGKKIAAHVSPHTARKIWAVEAQRAGKDVQRLLNHESEAVTMLYSMADILTRRRTGGRI</sequence>
<dbReference type="PROSITE" id="PS51898">
    <property type="entry name" value="TYR_RECOMBINASE"/>
    <property type="match status" value="1"/>
</dbReference>
<comment type="caution">
    <text evidence="3">The sequence shown here is derived from an EMBL/GenBank/DDBJ whole genome shotgun (WGS) entry which is preliminary data.</text>
</comment>
<feature type="domain" description="Tyr recombinase" evidence="2">
    <location>
        <begin position="1"/>
        <end position="170"/>
    </location>
</feature>